<dbReference type="eggNOG" id="COG0550">
    <property type="taxonomic scope" value="Bacteria"/>
</dbReference>
<feature type="compositionally biased region" description="Basic and acidic residues" evidence="11">
    <location>
        <begin position="475"/>
        <end position="495"/>
    </location>
</feature>
<dbReference type="InterPro" id="IPR013824">
    <property type="entry name" value="Topo_IA_cen_sub1"/>
</dbReference>
<evidence type="ECO:0000259" key="13">
    <source>
        <dbReference type="PROSITE" id="PS52039"/>
    </source>
</evidence>
<dbReference type="Gene3D" id="2.70.20.10">
    <property type="entry name" value="Topoisomerase I, domain 3"/>
    <property type="match status" value="1"/>
</dbReference>
<dbReference type="Gene3D" id="1.10.460.10">
    <property type="entry name" value="Topoisomerase I, domain 2"/>
    <property type="match status" value="1"/>
</dbReference>
<dbReference type="EMBL" id="JH660645">
    <property type="protein sequence ID" value="EIM26912.1"/>
    <property type="molecule type" value="Genomic_DNA"/>
</dbReference>
<dbReference type="InterPro" id="IPR003601">
    <property type="entry name" value="Topo_IA_2"/>
</dbReference>
<evidence type="ECO:0000259" key="12">
    <source>
        <dbReference type="PROSITE" id="PS50880"/>
    </source>
</evidence>
<evidence type="ECO:0000256" key="10">
    <source>
        <dbReference type="ARBA" id="ARBA00032877"/>
    </source>
</evidence>
<dbReference type="GO" id="GO:0006281">
    <property type="term" value="P:DNA repair"/>
    <property type="evidence" value="ECO:0007669"/>
    <property type="project" value="TreeGrafter"/>
</dbReference>
<dbReference type="SUPFAM" id="SSF56712">
    <property type="entry name" value="Prokaryotic type I DNA topoisomerase"/>
    <property type="match status" value="1"/>
</dbReference>
<comment type="catalytic activity">
    <reaction evidence="1">
        <text>ATP-independent breakage of single-stranded DNA, followed by passage and rejoining.</text>
        <dbReference type="EC" id="5.6.2.1"/>
    </reaction>
</comment>
<dbReference type="Pfam" id="PF01131">
    <property type="entry name" value="Topoisom_bac"/>
    <property type="match status" value="1"/>
</dbReference>
<feature type="domain" description="Topo IA-type catalytic" evidence="13">
    <location>
        <begin position="155"/>
        <end position="625"/>
    </location>
</feature>
<dbReference type="EC" id="5.6.2.1" evidence="3"/>
<evidence type="ECO:0000256" key="1">
    <source>
        <dbReference type="ARBA" id="ARBA00000213"/>
    </source>
</evidence>
<dbReference type="InterPro" id="IPR003602">
    <property type="entry name" value="Topo_IA_DNA-bd_dom"/>
</dbReference>
<dbReference type="Proteomes" id="UP000003947">
    <property type="component" value="Unassembled WGS sequence"/>
</dbReference>
<comment type="similarity">
    <text evidence="2">Belongs to the type IA topoisomerase family.</text>
</comment>
<evidence type="ECO:0000256" key="3">
    <source>
        <dbReference type="ARBA" id="ARBA00012891"/>
    </source>
</evidence>
<dbReference type="InterPro" id="IPR000380">
    <property type="entry name" value="Topo_IA"/>
</dbReference>
<feature type="compositionally biased region" description="Polar residues" evidence="11">
    <location>
        <begin position="754"/>
        <end position="765"/>
    </location>
</feature>
<dbReference type="GO" id="GO:0003917">
    <property type="term" value="F:DNA topoisomerase type I (single strand cut, ATP-independent) activity"/>
    <property type="evidence" value="ECO:0007669"/>
    <property type="project" value="UniProtKB-EC"/>
</dbReference>
<dbReference type="GO" id="GO:0003677">
    <property type="term" value="F:DNA binding"/>
    <property type="evidence" value="ECO:0007669"/>
    <property type="project" value="UniProtKB-KW"/>
</dbReference>
<dbReference type="STRING" id="864069.MicloDRAFT_00034630"/>
<dbReference type="Gene3D" id="1.10.290.10">
    <property type="entry name" value="Topoisomerase I, domain 4"/>
    <property type="match status" value="1"/>
</dbReference>
<evidence type="ECO:0000256" key="8">
    <source>
        <dbReference type="ARBA" id="ARBA00031985"/>
    </source>
</evidence>
<keyword evidence="5" id="KW-0238">DNA-binding</keyword>
<dbReference type="InterPro" id="IPR023406">
    <property type="entry name" value="Topo_IA_AS"/>
</dbReference>
<dbReference type="PANTHER" id="PTHR11390">
    <property type="entry name" value="PROKARYOTIC DNA TOPOISOMERASE"/>
    <property type="match status" value="1"/>
</dbReference>
<evidence type="ECO:0000256" key="6">
    <source>
        <dbReference type="ARBA" id="ARBA00023235"/>
    </source>
</evidence>
<dbReference type="Gene3D" id="3.40.50.140">
    <property type="match status" value="1"/>
</dbReference>
<dbReference type="GO" id="GO:0006265">
    <property type="term" value="P:DNA topological change"/>
    <property type="evidence" value="ECO:0007669"/>
    <property type="project" value="InterPro"/>
</dbReference>
<dbReference type="PROSITE" id="PS00396">
    <property type="entry name" value="TOPO_IA_1"/>
    <property type="match status" value="1"/>
</dbReference>
<dbReference type="GO" id="GO:0043597">
    <property type="term" value="C:cytoplasmic replication fork"/>
    <property type="evidence" value="ECO:0007669"/>
    <property type="project" value="TreeGrafter"/>
</dbReference>
<evidence type="ECO:0000256" key="4">
    <source>
        <dbReference type="ARBA" id="ARBA00023029"/>
    </source>
</evidence>
<dbReference type="AlphaFoldDB" id="I4YSH0"/>
<dbReference type="SMART" id="SM00437">
    <property type="entry name" value="TOP1Ac"/>
    <property type="match status" value="1"/>
</dbReference>
<proteinExistence type="inferred from homology"/>
<evidence type="ECO:0000256" key="2">
    <source>
        <dbReference type="ARBA" id="ARBA00009446"/>
    </source>
</evidence>
<dbReference type="InterPro" id="IPR013497">
    <property type="entry name" value="Topo_IA_cen"/>
</dbReference>
<evidence type="ECO:0000256" key="7">
    <source>
        <dbReference type="ARBA" id="ARBA00030003"/>
    </source>
</evidence>
<reference evidence="14 15" key="1">
    <citation type="submission" date="2012-02" db="EMBL/GenBank/DDBJ databases">
        <title>Improved High-Quality Draft sequence of Microvirga sp. WSM3557.</title>
        <authorList>
            <consortium name="US DOE Joint Genome Institute"/>
            <person name="Lucas S."/>
            <person name="Han J."/>
            <person name="Lapidus A."/>
            <person name="Cheng J.-F."/>
            <person name="Goodwin L."/>
            <person name="Pitluck S."/>
            <person name="Peters L."/>
            <person name="Zhang X."/>
            <person name="Detter J.C."/>
            <person name="Han C."/>
            <person name="Tapia R."/>
            <person name="Land M."/>
            <person name="Hauser L."/>
            <person name="Kyrpides N."/>
            <person name="Ivanova N."/>
            <person name="Pagani I."/>
            <person name="Brau L."/>
            <person name="Yates R."/>
            <person name="O'Hara G."/>
            <person name="Rui T."/>
            <person name="Howieson J."/>
            <person name="Reeve W."/>
            <person name="Woyke T."/>
        </authorList>
    </citation>
    <scope>NUCLEOTIDE SEQUENCE [LARGE SCALE GENOMIC DNA]</scope>
    <source>
        <strain evidence="14 15">WSM3557</strain>
    </source>
</reference>
<evidence type="ECO:0000256" key="9">
    <source>
        <dbReference type="ARBA" id="ARBA00032235"/>
    </source>
</evidence>
<evidence type="ECO:0000313" key="14">
    <source>
        <dbReference type="EMBL" id="EIM26912.1"/>
    </source>
</evidence>
<feature type="domain" description="Toprim" evidence="12">
    <location>
        <begin position="8"/>
        <end position="133"/>
    </location>
</feature>
<dbReference type="PROSITE" id="PS50880">
    <property type="entry name" value="TOPRIM"/>
    <property type="match status" value="1"/>
</dbReference>
<evidence type="ECO:0000256" key="11">
    <source>
        <dbReference type="SAM" id="MobiDB-lite"/>
    </source>
</evidence>
<dbReference type="PANTHER" id="PTHR11390:SF21">
    <property type="entry name" value="DNA TOPOISOMERASE 3-ALPHA"/>
    <property type="match status" value="1"/>
</dbReference>
<evidence type="ECO:0000313" key="15">
    <source>
        <dbReference type="Proteomes" id="UP000003947"/>
    </source>
</evidence>
<dbReference type="InterPro" id="IPR013825">
    <property type="entry name" value="Topo_IA_cen_sub2"/>
</dbReference>
<dbReference type="Pfam" id="PF01751">
    <property type="entry name" value="Toprim"/>
    <property type="match status" value="1"/>
</dbReference>
<dbReference type="SMART" id="SM00493">
    <property type="entry name" value="TOPRIM"/>
    <property type="match status" value="1"/>
</dbReference>
<feature type="region of interest" description="Disordered" evidence="11">
    <location>
        <begin position="754"/>
        <end position="817"/>
    </location>
</feature>
<organism evidence="14 15">
    <name type="scientific">Microvirga lotononidis</name>
    <dbReference type="NCBI Taxonomy" id="864069"/>
    <lineage>
        <taxon>Bacteria</taxon>
        <taxon>Pseudomonadati</taxon>
        <taxon>Pseudomonadota</taxon>
        <taxon>Alphaproteobacteria</taxon>
        <taxon>Hyphomicrobiales</taxon>
        <taxon>Methylobacteriaceae</taxon>
        <taxon>Microvirga</taxon>
    </lineage>
</organism>
<evidence type="ECO:0000256" key="5">
    <source>
        <dbReference type="ARBA" id="ARBA00023125"/>
    </source>
</evidence>
<dbReference type="PATRIC" id="fig|864069.3.peg.3780"/>
<keyword evidence="6 14" id="KW-0413">Isomerase</keyword>
<sequence length="817" mass="89246">MTAPSASRTLFFFEKPSAMRQLQRFFKSPSTICVSAEGHLLAAEEPGTVRDEWKSWRFDTLPIVLERIPVTYGTSRSGQSHKPKVEAIKQALEGAERVIIATDPGREGSMIAWEVLEHLGYRGRVGRLKLGALDEISIRRAFTAMAKEPDSGERDYAAYLEALCRQYEDYHLGLNGTRAISLRLRPPTFREPWRFGGVQTPTLAILADLEKRIRDFVPQDYYKIALTAATGSGAEITLWHAPKDKILDKQIAEIIQQASASWSGPLGVEQKDVRRSPPRLFSKDTLARRCAKRFGWDPQHTAKLAQDLYDQGYLTYPRTESEHLPESQTGDASAVIESAIRLLSDLASLVPTAGDLVFRKGNKGHYVKDPGEHHAIVPLRKVPQPGSISAEHLRLWELVAKSFLAAHLPDGIDARTTIAVQAPTPLGPKRFSISGSVIKSPGWRAVYGAEADEENEIVPGKARPDEEPTTGRLPPIRDKEPGKATDARIETAKTEPPRRITRGELPVVMGRLIDQVEDPALKAALENPANPTEPKGLGTAATRDTILPKLQKSQYVDLLKGKDPPIQVTEVGLAFIAAVRRVFPSYGDPVGRAMFEAELAEIGRAVTRNEAIHRATSYQERTRVRVQELIGAIAQSETVAIDPTTVPVSFASAGKPPTKAMIAFAASLAARKGLKLPRGLKSNAAICRTFLDQHAPARPSEAGEPRPQNGPRPPSEAMVRYARALAEEHGVECPPEITTNFAVCRAFLDEHASHQATPAENGNGRTNRKNRSPAAGSDRSGKSHAGTPATKRSIAAKGSSTRGHARARPATPTPPLR</sequence>
<protein>
    <recommendedName>
        <fullName evidence="3">DNA topoisomerase</fullName>
        <ecNumber evidence="3">5.6.2.1</ecNumber>
    </recommendedName>
    <alternativeName>
        <fullName evidence="10">Omega-protein</fullName>
    </alternativeName>
    <alternativeName>
        <fullName evidence="9">Relaxing enzyme</fullName>
    </alternativeName>
    <alternativeName>
        <fullName evidence="7">Swivelase</fullName>
    </alternativeName>
    <alternativeName>
        <fullName evidence="8">Untwisting enzyme</fullName>
    </alternativeName>
</protein>
<name>I4YSH0_9HYPH</name>
<dbReference type="PROSITE" id="PS52039">
    <property type="entry name" value="TOPO_IA_2"/>
    <property type="match status" value="1"/>
</dbReference>
<dbReference type="InterPro" id="IPR023405">
    <property type="entry name" value="Topo_IA_core_domain"/>
</dbReference>
<dbReference type="RefSeq" id="WP_009762962.1">
    <property type="nucleotide sequence ID" value="NZ_CP141050.1"/>
</dbReference>
<keyword evidence="4" id="KW-0799">Topoisomerase</keyword>
<accession>I4YSH0</accession>
<feature type="region of interest" description="Disordered" evidence="11">
    <location>
        <begin position="458"/>
        <end position="495"/>
    </location>
</feature>
<dbReference type="PRINTS" id="PR00417">
    <property type="entry name" value="PRTPISMRASEI"/>
</dbReference>
<dbReference type="InterPro" id="IPR013826">
    <property type="entry name" value="Topo_IA_cen_sub3"/>
</dbReference>
<keyword evidence="15" id="KW-1185">Reference proteome</keyword>
<feature type="region of interest" description="Disordered" evidence="11">
    <location>
        <begin position="695"/>
        <end position="715"/>
    </location>
</feature>
<gene>
    <name evidence="14" type="ORF">MicloDRAFT_00034630</name>
</gene>
<dbReference type="InterPro" id="IPR006171">
    <property type="entry name" value="TOPRIM_dom"/>
</dbReference>
<dbReference type="SMART" id="SM00436">
    <property type="entry name" value="TOP1Bc"/>
    <property type="match status" value="1"/>
</dbReference>
<dbReference type="HOGENOM" id="CLU_002929_5_2_5"/>
<dbReference type="GO" id="GO:0006310">
    <property type="term" value="P:DNA recombination"/>
    <property type="evidence" value="ECO:0007669"/>
    <property type="project" value="TreeGrafter"/>
</dbReference>